<reference evidence="3" key="1">
    <citation type="submission" date="2010-10" db="EMBL/GenBank/DDBJ databases">
        <authorList>
            <consortium name="US DOE Joint Genome Institute (JGI-PGF)"/>
            <person name="Lucas S."/>
            <person name="Copeland A."/>
            <person name="Lapidus A."/>
            <person name="Bruce D."/>
            <person name="Goodwin L."/>
            <person name="Pitluck S."/>
            <person name="Kyrpides N."/>
            <person name="Mavromatis K."/>
            <person name="Detter J.C."/>
            <person name="Han C."/>
            <person name="Land M."/>
            <person name="Hauser L."/>
            <person name="Markowitz V."/>
            <person name="Cheng J.-F."/>
            <person name="Hugenholtz P."/>
            <person name="Woyke T."/>
            <person name="Wu D."/>
            <person name="Pukall R."/>
            <person name="Wahrenburg C."/>
            <person name="Brambilla E."/>
            <person name="Klenk H.-P."/>
            <person name="Eisen J.A."/>
        </authorList>
    </citation>
    <scope>NUCLEOTIDE SEQUENCE [LARGE SCALE GENOMIC DNA]</scope>
    <source>
        <strain evidence="3">DSM 13965</strain>
    </source>
</reference>
<dbReference type="STRING" id="867903.ThesuDRAFT_01876"/>
<dbReference type="Proteomes" id="UP000005710">
    <property type="component" value="Unassembled WGS sequence"/>
</dbReference>
<evidence type="ECO:0000256" key="1">
    <source>
        <dbReference type="SAM" id="MobiDB-lite"/>
    </source>
</evidence>
<accession>K6PMN1</accession>
<keyword evidence="4" id="KW-1185">Reference proteome</keyword>
<keyword evidence="2" id="KW-0812">Transmembrane</keyword>
<organism evidence="3 4">
    <name type="scientific">Thermaerobacter subterraneus DSM 13965</name>
    <dbReference type="NCBI Taxonomy" id="867903"/>
    <lineage>
        <taxon>Bacteria</taxon>
        <taxon>Bacillati</taxon>
        <taxon>Bacillota</taxon>
        <taxon>Clostridia</taxon>
        <taxon>Eubacteriales</taxon>
        <taxon>Clostridiales Family XVII. Incertae Sedis</taxon>
        <taxon>Thermaerobacter</taxon>
    </lineage>
</organism>
<feature type="transmembrane region" description="Helical" evidence="2">
    <location>
        <begin position="38"/>
        <end position="58"/>
    </location>
</feature>
<gene>
    <name evidence="3" type="ORF">ThesuDRAFT_01876</name>
</gene>
<protein>
    <submittedName>
        <fullName evidence="3">Uncharacterized protein</fullName>
    </submittedName>
</protein>
<evidence type="ECO:0000313" key="4">
    <source>
        <dbReference type="Proteomes" id="UP000005710"/>
    </source>
</evidence>
<feature type="region of interest" description="Disordered" evidence="1">
    <location>
        <begin position="149"/>
        <end position="187"/>
    </location>
</feature>
<proteinExistence type="predicted"/>
<dbReference type="RefSeq" id="WP_006904153.1">
    <property type="nucleotide sequence ID" value="NZ_JH976535.1"/>
</dbReference>
<comment type="caution">
    <text evidence="3">The sequence shown here is derived from an EMBL/GenBank/DDBJ whole genome shotgun (WGS) entry which is preliminary data.</text>
</comment>
<dbReference type="HOGENOM" id="CLU_990225_0_0_9"/>
<feature type="compositionally biased region" description="Polar residues" evidence="1">
    <location>
        <begin position="174"/>
        <end position="186"/>
    </location>
</feature>
<feature type="region of interest" description="Disordered" evidence="1">
    <location>
        <begin position="248"/>
        <end position="281"/>
    </location>
</feature>
<keyword evidence="2" id="KW-0472">Membrane</keyword>
<reference evidence="3" key="2">
    <citation type="submission" date="2012-10" db="EMBL/GenBank/DDBJ databases">
        <title>Improved high-quality draft of Thermaerobacter subterraneus C21, DSM 13965.</title>
        <authorList>
            <consortium name="DOE Joint Genome Institute"/>
            <person name="Eisen J."/>
            <person name="Huntemann M."/>
            <person name="Wei C.-L."/>
            <person name="Han J."/>
            <person name="Detter J.C."/>
            <person name="Han C."/>
            <person name="Tapia R."/>
            <person name="Chen A."/>
            <person name="Kyrpides N."/>
            <person name="Mavromatis K."/>
            <person name="Markowitz V."/>
            <person name="Szeto E."/>
            <person name="Ivanova N."/>
            <person name="Mikhailova N."/>
            <person name="Ovchinnikova G."/>
            <person name="Pagani I."/>
            <person name="Pati A."/>
            <person name="Goodwin L."/>
            <person name="Nordberg H.P."/>
            <person name="Cantor M.N."/>
            <person name="Hua S.X."/>
            <person name="Woyke T."/>
            <person name="Eisen J."/>
            <person name="Klenk H.-P."/>
        </authorList>
    </citation>
    <scope>NUCLEOTIDE SEQUENCE [LARGE SCALE GENOMIC DNA]</scope>
    <source>
        <strain evidence="3">DSM 13965</strain>
    </source>
</reference>
<dbReference type="OrthoDB" id="9897554at2"/>
<name>K6PMN1_9FIRM</name>
<evidence type="ECO:0000313" key="3">
    <source>
        <dbReference type="EMBL" id="EKP94147.1"/>
    </source>
</evidence>
<sequence>MTVGFEEPARPQRSSSAPLSVGLRSGVLNHRSPLVRTAPWLLLVAVVFALTFLPLMVIPEIQRWTVLREERATALQAAHNAQSVAKSLAQLAGELPQLQAQVQEKERGLVTVEELPSVVTWLAQQAEATGASLTSMVFGPYQPVEAAAASGGTGNVSASGEDPAARQGTGGDSGQATQNPGPSTDTLYGRVTVEVTATGTWSQLAQFAGAVVRDSGLRVHAWSISAKAQGGPYQMSLRADLYLKGQPPVSQGSPVTVEELGQASTLSSRGNAGNAEGGASR</sequence>
<keyword evidence="2" id="KW-1133">Transmembrane helix</keyword>
<evidence type="ECO:0000256" key="2">
    <source>
        <dbReference type="SAM" id="Phobius"/>
    </source>
</evidence>
<dbReference type="AlphaFoldDB" id="K6PMN1"/>
<feature type="compositionally biased region" description="Polar residues" evidence="1">
    <location>
        <begin position="262"/>
        <end position="271"/>
    </location>
</feature>
<dbReference type="EMBL" id="AENY02000003">
    <property type="protein sequence ID" value="EKP94147.1"/>
    <property type="molecule type" value="Genomic_DNA"/>
</dbReference>